<feature type="region of interest" description="Disordered" evidence="1">
    <location>
        <begin position="141"/>
        <end position="202"/>
    </location>
</feature>
<protein>
    <submittedName>
        <fullName evidence="3">Uncharacterized protein</fullName>
    </submittedName>
</protein>
<reference evidence="3" key="2">
    <citation type="submission" date="2019-07" db="EMBL/GenBank/DDBJ databases">
        <authorList>
            <person name="Seetharam A."/>
            <person name="Woodhouse M."/>
            <person name="Cannon E."/>
        </authorList>
    </citation>
    <scope>NUCLEOTIDE SEQUENCE [LARGE SCALE GENOMIC DNA]</scope>
    <source>
        <strain evidence="3">cv. B73</strain>
    </source>
</reference>
<dbReference type="Proteomes" id="UP000007305">
    <property type="component" value="Chromosome 6"/>
</dbReference>
<evidence type="ECO:0000256" key="2">
    <source>
        <dbReference type="SAM" id="SignalP"/>
    </source>
</evidence>
<dbReference type="EnsemblPlants" id="Zm00001eb273470_T001">
    <property type="protein sequence ID" value="Zm00001eb273470_P001"/>
    <property type="gene ID" value="Zm00001eb273470"/>
</dbReference>
<dbReference type="AlphaFoldDB" id="A0A804PV39"/>
<feature type="compositionally biased region" description="Basic and acidic residues" evidence="1">
    <location>
        <begin position="221"/>
        <end position="231"/>
    </location>
</feature>
<feature type="region of interest" description="Disordered" evidence="1">
    <location>
        <begin position="30"/>
        <end position="123"/>
    </location>
</feature>
<feature type="chain" id="PRO_5032768791" evidence="2">
    <location>
        <begin position="18"/>
        <end position="321"/>
    </location>
</feature>
<organism evidence="3 4">
    <name type="scientific">Zea mays</name>
    <name type="common">Maize</name>
    <dbReference type="NCBI Taxonomy" id="4577"/>
    <lineage>
        <taxon>Eukaryota</taxon>
        <taxon>Viridiplantae</taxon>
        <taxon>Streptophyta</taxon>
        <taxon>Embryophyta</taxon>
        <taxon>Tracheophyta</taxon>
        <taxon>Spermatophyta</taxon>
        <taxon>Magnoliopsida</taxon>
        <taxon>Liliopsida</taxon>
        <taxon>Poales</taxon>
        <taxon>Poaceae</taxon>
        <taxon>PACMAD clade</taxon>
        <taxon>Panicoideae</taxon>
        <taxon>Andropogonodae</taxon>
        <taxon>Andropogoneae</taxon>
        <taxon>Tripsacinae</taxon>
        <taxon>Zea</taxon>
    </lineage>
</organism>
<reference evidence="3" key="3">
    <citation type="submission" date="2021-05" db="UniProtKB">
        <authorList>
            <consortium name="EnsemblPlants"/>
        </authorList>
    </citation>
    <scope>IDENTIFICATION</scope>
    <source>
        <strain evidence="3">cv. B73</strain>
    </source>
</reference>
<dbReference type="Gramene" id="Zm00001eb273470_T001">
    <property type="protein sequence ID" value="Zm00001eb273470_P001"/>
    <property type="gene ID" value="Zm00001eb273470"/>
</dbReference>
<dbReference type="InParanoid" id="A0A804PV39"/>
<name>A0A804PV39_MAIZE</name>
<feature type="compositionally biased region" description="Pro residues" evidence="1">
    <location>
        <begin position="188"/>
        <end position="197"/>
    </location>
</feature>
<evidence type="ECO:0000256" key="1">
    <source>
        <dbReference type="SAM" id="MobiDB-lite"/>
    </source>
</evidence>
<keyword evidence="2" id="KW-0732">Signal</keyword>
<keyword evidence="4" id="KW-1185">Reference proteome</keyword>
<feature type="signal peptide" evidence="2">
    <location>
        <begin position="1"/>
        <end position="17"/>
    </location>
</feature>
<evidence type="ECO:0000313" key="3">
    <source>
        <dbReference type="EnsemblPlants" id="Zm00001eb273470_P001"/>
    </source>
</evidence>
<feature type="region of interest" description="Disordered" evidence="1">
    <location>
        <begin position="216"/>
        <end position="291"/>
    </location>
</feature>
<accession>A0A804PV39</accession>
<evidence type="ECO:0000313" key="4">
    <source>
        <dbReference type="Proteomes" id="UP000007305"/>
    </source>
</evidence>
<reference evidence="4" key="1">
    <citation type="journal article" date="2009" name="Science">
        <title>The B73 maize genome: complexity, diversity, and dynamics.</title>
        <authorList>
            <person name="Schnable P.S."/>
            <person name="Ware D."/>
            <person name="Fulton R.S."/>
            <person name="Stein J.C."/>
            <person name="Wei F."/>
            <person name="Pasternak S."/>
            <person name="Liang C."/>
            <person name="Zhang J."/>
            <person name="Fulton L."/>
            <person name="Graves T.A."/>
            <person name="Minx P."/>
            <person name="Reily A.D."/>
            <person name="Courtney L."/>
            <person name="Kruchowski S.S."/>
            <person name="Tomlinson C."/>
            <person name="Strong C."/>
            <person name="Delehaunty K."/>
            <person name="Fronick C."/>
            <person name="Courtney B."/>
            <person name="Rock S.M."/>
            <person name="Belter E."/>
            <person name="Du F."/>
            <person name="Kim K."/>
            <person name="Abbott R.M."/>
            <person name="Cotton M."/>
            <person name="Levy A."/>
            <person name="Marchetto P."/>
            <person name="Ochoa K."/>
            <person name="Jackson S.M."/>
            <person name="Gillam B."/>
            <person name="Chen W."/>
            <person name="Yan L."/>
            <person name="Higginbotham J."/>
            <person name="Cardenas M."/>
            <person name="Waligorski J."/>
            <person name="Applebaum E."/>
            <person name="Phelps L."/>
            <person name="Falcone J."/>
            <person name="Kanchi K."/>
            <person name="Thane T."/>
            <person name="Scimone A."/>
            <person name="Thane N."/>
            <person name="Henke J."/>
            <person name="Wang T."/>
            <person name="Ruppert J."/>
            <person name="Shah N."/>
            <person name="Rotter K."/>
            <person name="Hodges J."/>
            <person name="Ingenthron E."/>
            <person name="Cordes M."/>
            <person name="Kohlberg S."/>
            <person name="Sgro J."/>
            <person name="Delgado B."/>
            <person name="Mead K."/>
            <person name="Chinwalla A."/>
            <person name="Leonard S."/>
            <person name="Crouse K."/>
            <person name="Collura K."/>
            <person name="Kudrna D."/>
            <person name="Currie J."/>
            <person name="He R."/>
            <person name="Angelova A."/>
            <person name="Rajasekar S."/>
            <person name="Mueller T."/>
            <person name="Lomeli R."/>
            <person name="Scara G."/>
            <person name="Ko A."/>
            <person name="Delaney K."/>
            <person name="Wissotski M."/>
            <person name="Lopez G."/>
            <person name="Campos D."/>
            <person name="Braidotti M."/>
            <person name="Ashley E."/>
            <person name="Golser W."/>
            <person name="Kim H."/>
            <person name="Lee S."/>
            <person name="Lin J."/>
            <person name="Dujmic Z."/>
            <person name="Kim W."/>
            <person name="Talag J."/>
            <person name="Zuccolo A."/>
            <person name="Fan C."/>
            <person name="Sebastian A."/>
            <person name="Kramer M."/>
            <person name="Spiegel L."/>
            <person name="Nascimento L."/>
            <person name="Zutavern T."/>
            <person name="Miller B."/>
            <person name="Ambroise C."/>
            <person name="Muller S."/>
            <person name="Spooner W."/>
            <person name="Narechania A."/>
            <person name="Ren L."/>
            <person name="Wei S."/>
            <person name="Kumari S."/>
            <person name="Faga B."/>
            <person name="Levy M.J."/>
            <person name="McMahan L."/>
            <person name="Van Buren P."/>
            <person name="Vaughn M.W."/>
            <person name="Ying K."/>
            <person name="Yeh C.-T."/>
            <person name="Emrich S.J."/>
            <person name="Jia Y."/>
            <person name="Kalyanaraman A."/>
            <person name="Hsia A.-P."/>
            <person name="Barbazuk W.B."/>
            <person name="Baucom R.S."/>
            <person name="Brutnell T.P."/>
            <person name="Carpita N.C."/>
            <person name="Chaparro C."/>
            <person name="Chia J.-M."/>
            <person name="Deragon J.-M."/>
            <person name="Estill J.C."/>
            <person name="Fu Y."/>
            <person name="Jeddeloh J.A."/>
            <person name="Han Y."/>
            <person name="Lee H."/>
            <person name="Li P."/>
            <person name="Lisch D.R."/>
            <person name="Liu S."/>
            <person name="Liu Z."/>
            <person name="Nagel D.H."/>
            <person name="McCann M.C."/>
            <person name="SanMiguel P."/>
            <person name="Myers A.M."/>
            <person name="Nettleton D."/>
            <person name="Nguyen J."/>
            <person name="Penning B.W."/>
            <person name="Ponnala L."/>
            <person name="Schneider K.L."/>
            <person name="Schwartz D.C."/>
            <person name="Sharma A."/>
            <person name="Soderlund C."/>
            <person name="Springer N.M."/>
            <person name="Sun Q."/>
            <person name="Wang H."/>
            <person name="Waterman M."/>
            <person name="Westerman R."/>
            <person name="Wolfgruber T.K."/>
            <person name="Yang L."/>
            <person name="Yu Y."/>
            <person name="Zhang L."/>
            <person name="Zhou S."/>
            <person name="Zhu Q."/>
            <person name="Bennetzen J.L."/>
            <person name="Dawe R.K."/>
            <person name="Jiang J."/>
            <person name="Jiang N."/>
            <person name="Presting G.G."/>
            <person name="Wessler S.R."/>
            <person name="Aluru S."/>
            <person name="Martienssen R.A."/>
            <person name="Clifton S.W."/>
            <person name="McCombie W.R."/>
            <person name="Wing R.A."/>
            <person name="Wilson R.K."/>
        </authorList>
    </citation>
    <scope>NUCLEOTIDE SEQUENCE [LARGE SCALE GENOMIC DNA]</scope>
    <source>
        <strain evidence="4">cv. B73</strain>
    </source>
</reference>
<feature type="compositionally biased region" description="Low complexity" evidence="1">
    <location>
        <begin position="36"/>
        <end position="71"/>
    </location>
</feature>
<proteinExistence type="predicted"/>
<sequence length="321" mass="34080">MHLVQFLAAWLFPGAQCLFAVEMATAADSSQPERAPSSSPSFSGNNNNAPGSSGSSSLSSPSSWSSNGHSGACNKSRSRHESPSTTPLCFGAGGAGRRLLRGSRARAPAKQDEEEAAATTAPTRVKGDVVGRCLRKISKRLRKARSDDGGKASPSSTAAVDDDTARERAESVARAISYCKDTLRPRTQPSPSPPPSPSIDDDWLHDRQEEIVASAAAAAARCDERSRDPRRPFRAAAGWPLGMQQTMAKRLKESPCSAASPTRDDGSLAAAAAAHGEESPPHHGHGCRGESMMSSLDEMEFLKTFDGDEETINHHFITLEI</sequence>